<dbReference type="InterPro" id="IPR038670">
    <property type="entry name" value="HslJ-like_sf"/>
</dbReference>
<organism evidence="3 4">
    <name type="scientific">Larkinella insperata</name>
    <dbReference type="NCBI Taxonomy" id="332158"/>
    <lineage>
        <taxon>Bacteria</taxon>
        <taxon>Pseudomonadati</taxon>
        <taxon>Bacteroidota</taxon>
        <taxon>Cytophagia</taxon>
        <taxon>Cytophagales</taxon>
        <taxon>Spirosomataceae</taxon>
        <taxon>Larkinella</taxon>
    </lineage>
</organism>
<evidence type="ECO:0000259" key="2">
    <source>
        <dbReference type="Pfam" id="PF03724"/>
    </source>
</evidence>
<evidence type="ECO:0000313" key="4">
    <source>
        <dbReference type="Proteomes" id="UP001597116"/>
    </source>
</evidence>
<keyword evidence="4" id="KW-1185">Reference proteome</keyword>
<feature type="domain" description="DUF306" evidence="2">
    <location>
        <begin position="43"/>
        <end position="150"/>
    </location>
</feature>
<feature type="chain" id="PRO_5046715043" evidence="1">
    <location>
        <begin position="23"/>
        <end position="163"/>
    </location>
</feature>
<keyword evidence="1" id="KW-0732">Signal</keyword>
<name>A0ABW3QLQ1_9BACT</name>
<feature type="signal peptide" evidence="1">
    <location>
        <begin position="1"/>
        <end position="22"/>
    </location>
</feature>
<accession>A0ABW3QLQ1</accession>
<dbReference type="EMBL" id="JBHTLP010000008">
    <property type="protein sequence ID" value="MFD1141575.1"/>
    <property type="molecule type" value="Genomic_DNA"/>
</dbReference>
<gene>
    <name evidence="3" type="ORF">ACFQ4C_10670</name>
</gene>
<dbReference type="Gene3D" id="2.40.128.270">
    <property type="match status" value="1"/>
</dbReference>
<evidence type="ECO:0000256" key="1">
    <source>
        <dbReference type="SAM" id="SignalP"/>
    </source>
</evidence>
<sequence length="163" mass="17882">MRLSTFASLLAVAALFGLGACNKSNDAVTGGPAVAAMRARLQLLEGTWRLANYRKQPLPPKQQNRVTLNLANHSGDSLPARGTSFVNRYGGTLKIDQANGLSVLKDGFFTTERAGPRDDQQAEEQYYRNLSKATYFDFNGSGQLLLYLGDKDHPDTEVLIFAR</sequence>
<proteinExistence type="predicted"/>
<dbReference type="PROSITE" id="PS51257">
    <property type="entry name" value="PROKAR_LIPOPROTEIN"/>
    <property type="match status" value="1"/>
</dbReference>
<protein>
    <submittedName>
        <fullName evidence="3">META domain-containing protein</fullName>
    </submittedName>
</protein>
<dbReference type="Proteomes" id="UP001597116">
    <property type="component" value="Unassembled WGS sequence"/>
</dbReference>
<dbReference type="InterPro" id="IPR005184">
    <property type="entry name" value="DUF306_Meta_HslJ"/>
</dbReference>
<evidence type="ECO:0000313" key="3">
    <source>
        <dbReference type="EMBL" id="MFD1141575.1"/>
    </source>
</evidence>
<dbReference type="Pfam" id="PF03724">
    <property type="entry name" value="META"/>
    <property type="match status" value="1"/>
</dbReference>
<comment type="caution">
    <text evidence="3">The sequence shown here is derived from an EMBL/GenBank/DDBJ whole genome shotgun (WGS) entry which is preliminary data.</text>
</comment>
<dbReference type="RefSeq" id="WP_265992019.1">
    <property type="nucleotide sequence ID" value="NZ_CP110973.1"/>
</dbReference>
<reference evidence="4" key="1">
    <citation type="journal article" date="2019" name="Int. J. Syst. Evol. Microbiol.">
        <title>The Global Catalogue of Microorganisms (GCM) 10K type strain sequencing project: providing services to taxonomists for standard genome sequencing and annotation.</title>
        <authorList>
            <consortium name="The Broad Institute Genomics Platform"/>
            <consortium name="The Broad Institute Genome Sequencing Center for Infectious Disease"/>
            <person name="Wu L."/>
            <person name="Ma J."/>
        </authorList>
    </citation>
    <scope>NUCLEOTIDE SEQUENCE [LARGE SCALE GENOMIC DNA]</scope>
    <source>
        <strain evidence="4">CCUG 55608</strain>
    </source>
</reference>